<dbReference type="PANTHER" id="PTHR28207">
    <property type="entry name" value="ATP SYNTHASE SUBUNIT H, MITOCHONDRIAL"/>
    <property type="match status" value="1"/>
</dbReference>
<feature type="region of interest" description="Disordered" evidence="1">
    <location>
        <begin position="56"/>
        <end position="78"/>
    </location>
</feature>
<sequence length="142" mass="15600">MLSLRLVRAAGLVRPLNVSRVIAPAVTRSFTQTASVKADLITDLYLQELRKYTPPKESAADAADLPTTFAPPAAPAKPEIDVKTTDAVANAADEAVEEEEWPAVYNPIDDPANYPDEWDFTTENDDGSLLPKRLKPVDYDHH</sequence>
<dbReference type="RefSeq" id="XP_016609391.1">
    <property type="nucleotide sequence ID" value="XM_016751440.1"/>
</dbReference>
<proteinExistence type="predicted"/>
<dbReference type="AlphaFoldDB" id="A0A0L0HJQ4"/>
<gene>
    <name evidence="2" type="ORF">SPPG_03164</name>
</gene>
<feature type="compositionally biased region" description="Acidic residues" evidence="1">
    <location>
        <begin position="116"/>
        <end position="126"/>
    </location>
</feature>
<reference evidence="2 3" key="1">
    <citation type="submission" date="2009-08" db="EMBL/GenBank/DDBJ databases">
        <title>The Genome Sequence of Spizellomyces punctatus strain DAOM BR117.</title>
        <authorList>
            <consortium name="The Broad Institute Genome Sequencing Platform"/>
            <person name="Russ C."/>
            <person name="Cuomo C."/>
            <person name="Shea T."/>
            <person name="Young S.K."/>
            <person name="Zeng Q."/>
            <person name="Koehrsen M."/>
            <person name="Haas B."/>
            <person name="Borodovsky M."/>
            <person name="Guigo R."/>
            <person name="Alvarado L."/>
            <person name="Berlin A."/>
            <person name="Bochicchio J."/>
            <person name="Borenstein D."/>
            <person name="Chapman S."/>
            <person name="Chen Z."/>
            <person name="Engels R."/>
            <person name="Freedman E."/>
            <person name="Gellesch M."/>
            <person name="Goldberg J."/>
            <person name="Griggs A."/>
            <person name="Gujja S."/>
            <person name="Heiman D."/>
            <person name="Hepburn T."/>
            <person name="Howarth C."/>
            <person name="Jen D."/>
            <person name="Larson L."/>
            <person name="Lewis B."/>
            <person name="Mehta T."/>
            <person name="Park D."/>
            <person name="Pearson M."/>
            <person name="Roberts A."/>
            <person name="Saif S."/>
            <person name="Shenoy N."/>
            <person name="Sisk P."/>
            <person name="Stolte C."/>
            <person name="Sykes S."/>
            <person name="Thomson T."/>
            <person name="Walk T."/>
            <person name="White J."/>
            <person name="Yandava C."/>
            <person name="Burger G."/>
            <person name="Gray M.W."/>
            <person name="Holland P.W.H."/>
            <person name="King N."/>
            <person name="Lang F.B.F."/>
            <person name="Roger A.J."/>
            <person name="Ruiz-Trillo I."/>
            <person name="Lander E."/>
            <person name="Nusbaum C."/>
        </authorList>
    </citation>
    <scope>NUCLEOTIDE SEQUENCE [LARGE SCALE GENOMIC DNA]</scope>
    <source>
        <strain evidence="2 3">DAOM BR117</strain>
    </source>
</reference>
<dbReference type="OrthoDB" id="274752at2759"/>
<name>A0A0L0HJQ4_SPIPD</name>
<evidence type="ECO:0000313" key="3">
    <source>
        <dbReference type="Proteomes" id="UP000053201"/>
    </source>
</evidence>
<dbReference type="OMA" id="DHEYPPY"/>
<dbReference type="VEuPathDB" id="FungiDB:SPPG_03164"/>
<dbReference type="EMBL" id="KQ257454">
    <property type="protein sequence ID" value="KND01352.1"/>
    <property type="molecule type" value="Genomic_DNA"/>
</dbReference>
<dbReference type="InterPro" id="IPR019711">
    <property type="entry name" value="ATP_synth_F0_suH"/>
</dbReference>
<dbReference type="Pfam" id="PF10775">
    <property type="entry name" value="ATP_sub_h"/>
    <property type="match status" value="1"/>
</dbReference>
<keyword evidence="3" id="KW-1185">Reference proteome</keyword>
<protein>
    <submittedName>
        <fullName evidence="2">Uncharacterized protein</fullName>
    </submittedName>
</protein>
<dbReference type="GO" id="GO:0046933">
    <property type="term" value="F:proton-transporting ATP synthase activity, rotational mechanism"/>
    <property type="evidence" value="ECO:0007669"/>
    <property type="project" value="TreeGrafter"/>
</dbReference>
<dbReference type="PANTHER" id="PTHR28207:SF1">
    <property type="entry name" value="ATP SYNTHASE SUBUNIT H, MITOCHONDRIAL"/>
    <property type="match status" value="1"/>
</dbReference>
<accession>A0A0L0HJQ4</accession>
<organism evidence="2 3">
    <name type="scientific">Spizellomyces punctatus (strain DAOM BR117)</name>
    <dbReference type="NCBI Taxonomy" id="645134"/>
    <lineage>
        <taxon>Eukaryota</taxon>
        <taxon>Fungi</taxon>
        <taxon>Fungi incertae sedis</taxon>
        <taxon>Chytridiomycota</taxon>
        <taxon>Chytridiomycota incertae sedis</taxon>
        <taxon>Chytridiomycetes</taxon>
        <taxon>Spizellomycetales</taxon>
        <taxon>Spizellomycetaceae</taxon>
        <taxon>Spizellomyces</taxon>
    </lineage>
</organism>
<dbReference type="InParanoid" id="A0A0L0HJQ4"/>
<dbReference type="GeneID" id="27686699"/>
<dbReference type="Proteomes" id="UP000053201">
    <property type="component" value="Unassembled WGS sequence"/>
</dbReference>
<evidence type="ECO:0000256" key="1">
    <source>
        <dbReference type="SAM" id="MobiDB-lite"/>
    </source>
</evidence>
<feature type="region of interest" description="Disordered" evidence="1">
    <location>
        <begin position="94"/>
        <end position="142"/>
    </location>
</feature>
<feature type="compositionally biased region" description="Low complexity" evidence="1">
    <location>
        <begin position="60"/>
        <end position="71"/>
    </location>
</feature>
<evidence type="ECO:0000313" key="2">
    <source>
        <dbReference type="EMBL" id="KND01352.1"/>
    </source>
</evidence>